<evidence type="ECO:0000256" key="3">
    <source>
        <dbReference type="PROSITE-ProRule" id="PRU00339"/>
    </source>
</evidence>
<dbReference type="Pfam" id="PF14559">
    <property type="entry name" value="TPR_19"/>
    <property type="match status" value="2"/>
</dbReference>
<name>A0A2M7T979_9ACTN</name>
<dbReference type="PANTHER" id="PTHR44858">
    <property type="entry name" value="TETRATRICOPEPTIDE REPEAT PROTEIN 6"/>
    <property type="match status" value="1"/>
</dbReference>
<dbReference type="PROSITE" id="PS50005">
    <property type="entry name" value="TPR"/>
    <property type="match status" value="4"/>
</dbReference>
<feature type="repeat" description="TPR" evidence="3">
    <location>
        <begin position="168"/>
        <end position="201"/>
    </location>
</feature>
<proteinExistence type="predicted"/>
<sequence>MGLFLFKRRLGLKLSAIKLKTEATRGVELSKPGIGVPKNQTVVPGGLKYFSGSISTTVTKHIKPIVAFLAVLVLIAATLAVTQIRDERVKQENQRIKAEQQKAYASGLSAYTNGKFDAAIQRLERAKKLDPADAKTHLNLAQSYEAKGQLNKASDEYRASLKSNPNQPEAHYNLAIIYKSQGNFTKAIQALETTIKLNKNFVTARIALGDLYVEKNDKASAKKQYETVIQMRPFGVDIGAIKQKVETLR</sequence>
<protein>
    <submittedName>
        <fullName evidence="5">Uncharacterized protein</fullName>
    </submittedName>
</protein>
<keyword evidence="1" id="KW-0677">Repeat</keyword>
<reference evidence="6" key="1">
    <citation type="submission" date="2017-09" db="EMBL/GenBank/DDBJ databases">
        <title>Depth-based differentiation of microbial function through sediment-hosted aquifers and enrichment of novel symbionts in the deep terrestrial subsurface.</title>
        <authorList>
            <person name="Probst A.J."/>
            <person name="Ladd B."/>
            <person name="Jarett J.K."/>
            <person name="Geller-Mcgrath D.E."/>
            <person name="Sieber C.M.K."/>
            <person name="Emerson J.B."/>
            <person name="Anantharaman K."/>
            <person name="Thomas B.C."/>
            <person name="Malmstrom R."/>
            <person name="Stieglmeier M."/>
            <person name="Klingl A."/>
            <person name="Woyke T."/>
            <person name="Ryan C.M."/>
            <person name="Banfield J.F."/>
        </authorList>
    </citation>
    <scope>NUCLEOTIDE SEQUENCE [LARGE SCALE GENOMIC DNA]</scope>
</reference>
<dbReference type="AlphaFoldDB" id="A0A2M7T979"/>
<dbReference type="EMBL" id="PFNG01000079">
    <property type="protein sequence ID" value="PIZ40810.1"/>
    <property type="molecule type" value="Genomic_DNA"/>
</dbReference>
<dbReference type="GO" id="GO:0046813">
    <property type="term" value="P:receptor-mediated virion attachment to host cell"/>
    <property type="evidence" value="ECO:0007669"/>
    <property type="project" value="TreeGrafter"/>
</dbReference>
<feature type="repeat" description="TPR" evidence="3">
    <location>
        <begin position="202"/>
        <end position="235"/>
    </location>
</feature>
<organism evidence="5 6">
    <name type="scientific">Candidatus Aquicultor secundus</name>
    <dbReference type="NCBI Taxonomy" id="1973895"/>
    <lineage>
        <taxon>Bacteria</taxon>
        <taxon>Bacillati</taxon>
        <taxon>Actinomycetota</taxon>
        <taxon>Candidatus Aquicultoria</taxon>
        <taxon>Candidatus Aquicultorales</taxon>
        <taxon>Candidatus Aquicultoraceae</taxon>
        <taxon>Candidatus Aquicultor</taxon>
    </lineage>
</organism>
<dbReference type="PANTHER" id="PTHR44858:SF1">
    <property type="entry name" value="UDP-N-ACETYLGLUCOSAMINE--PEPTIDE N-ACETYLGLUCOSAMINYLTRANSFERASE SPINDLY-RELATED"/>
    <property type="match status" value="1"/>
</dbReference>
<dbReference type="InterPro" id="IPR011990">
    <property type="entry name" value="TPR-like_helical_dom_sf"/>
</dbReference>
<keyword evidence="4" id="KW-1133">Transmembrane helix</keyword>
<dbReference type="Proteomes" id="UP000230956">
    <property type="component" value="Unassembled WGS sequence"/>
</dbReference>
<dbReference type="GO" id="GO:0009279">
    <property type="term" value="C:cell outer membrane"/>
    <property type="evidence" value="ECO:0007669"/>
    <property type="project" value="TreeGrafter"/>
</dbReference>
<evidence type="ECO:0000313" key="6">
    <source>
        <dbReference type="Proteomes" id="UP000230956"/>
    </source>
</evidence>
<dbReference type="SMART" id="SM00028">
    <property type="entry name" value="TPR"/>
    <property type="match status" value="4"/>
</dbReference>
<keyword evidence="2 3" id="KW-0802">TPR repeat</keyword>
<comment type="caution">
    <text evidence="5">The sequence shown here is derived from an EMBL/GenBank/DDBJ whole genome shotgun (WGS) entry which is preliminary data.</text>
</comment>
<feature type="repeat" description="TPR" evidence="3">
    <location>
        <begin position="100"/>
        <end position="133"/>
    </location>
</feature>
<dbReference type="InterPro" id="IPR050498">
    <property type="entry name" value="Ycf3"/>
</dbReference>
<gene>
    <name evidence="5" type="ORF">COY37_03240</name>
</gene>
<evidence type="ECO:0000256" key="2">
    <source>
        <dbReference type="ARBA" id="ARBA00022803"/>
    </source>
</evidence>
<feature type="repeat" description="TPR" evidence="3">
    <location>
        <begin position="134"/>
        <end position="167"/>
    </location>
</feature>
<keyword evidence="4" id="KW-0812">Transmembrane</keyword>
<accession>A0A2M7T979</accession>
<keyword evidence="4" id="KW-0472">Membrane</keyword>
<evidence type="ECO:0000256" key="1">
    <source>
        <dbReference type="ARBA" id="ARBA00022737"/>
    </source>
</evidence>
<feature type="transmembrane region" description="Helical" evidence="4">
    <location>
        <begin position="65"/>
        <end position="84"/>
    </location>
</feature>
<evidence type="ECO:0000313" key="5">
    <source>
        <dbReference type="EMBL" id="PIZ40810.1"/>
    </source>
</evidence>
<dbReference type="InterPro" id="IPR019734">
    <property type="entry name" value="TPR_rpt"/>
</dbReference>
<dbReference type="SUPFAM" id="SSF48452">
    <property type="entry name" value="TPR-like"/>
    <property type="match status" value="1"/>
</dbReference>
<dbReference type="Gene3D" id="1.25.40.10">
    <property type="entry name" value="Tetratricopeptide repeat domain"/>
    <property type="match status" value="2"/>
</dbReference>
<evidence type="ECO:0000256" key="4">
    <source>
        <dbReference type="SAM" id="Phobius"/>
    </source>
</evidence>